<evidence type="ECO:0000313" key="1">
    <source>
        <dbReference type="EMBL" id="KAF2752688.1"/>
    </source>
</evidence>
<name>A0A6A6VPW2_9PEZI</name>
<reference evidence="1" key="1">
    <citation type="journal article" date="2020" name="Stud. Mycol.">
        <title>101 Dothideomycetes genomes: a test case for predicting lifestyles and emergence of pathogens.</title>
        <authorList>
            <person name="Haridas S."/>
            <person name="Albert R."/>
            <person name="Binder M."/>
            <person name="Bloem J."/>
            <person name="Labutti K."/>
            <person name="Salamov A."/>
            <person name="Andreopoulos B."/>
            <person name="Baker S."/>
            <person name="Barry K."/>
            <person name="Bills G."/>
            <person name="Bluhm B."/>
            <person name="Cannon C."/>
            <person name="Castanera R."/>
            <person name="Culley D."/>
            <person name="Daum C."/>
            <person name="Ezra D."/>
            <person name="Gonzalez J."/>
            <person name="Henrissat B."/>
            <person name="Kuo A."/>
            <person name="Liang C."/>
            <person name="Lipzen A."/>
            <person name="Lutzoni F."/>
            <person name="Magnuson J."/>
            <person name="Mondo S."/>
            <person name="Nolan M."/>
            <person name="Ohm R."/>
            <person name="Pangilinan J."/>
            <person name="Park H.-J."/>
            <person name="Ramirez L."/>
            <person name="Alfaro M."/>
            <person name="Sun H."/>
            <person name="Tritt A."/>
            <person name="Yoshinaga Y."/>
            <person name="Zwiers L.-H."/>
            <person name="Turgeon B."/>
            <person name="Goodwin S."/>
            <person name="Spatafora J."/>
            <person name="Crous P."/>
            <person name="Grigoriev I."/>
        </authorList>
    </citation>
    <scope>NUCLEOTIDE SEQUENCE</scope>
    <source>
        <strain evidence="1">CBS 121739</strain>
    </source>
</reference>
<proteinExistence type="predicted"/>
<dbReference type="Proteomes" id="UP000799437">
    <property type="component" value="Unassembled WGS sequence"/>
</dbReference>
<keyword evidence="2" id="KW-1185">Reference proteome</keyword>
<sequence length="137" mass="15475">MYSVALSVVVTDVLIHGLVLDFPTAWRSSSEQVCTHMDYRTSSGMPHTRSLDFSSRPEPPISRWLQPCPGSHHGYMTLSVIVGFVPNPFPQADLTSRCRLSPRSSPALVHYLSYVLTLRHKTRLAETGKERRKVIIR</sequence>
<dbReference type="AlphaFoldDB" id="A0A6A6VPW2"/>
<organism evidence="1 2">
    <name type="scientific">Pseudovirgaria hyperparasitica</name>
    <dbReference type="NCBI Taxonomy" id="470096"/>
    <lineage>
        <taxon>Eukaryota</taxon>
        <taxon>Fungi</taxon>
        <taxon>Dikarya</taxon>
        <taxon>Ascomycota</taxon>
        <taxon>Pezizomycotina</taxon>
        <taxon>Dothideomycetes</taxon>
        <taxon>Dothideomycetes incertae sedis</taxon>
        <taxon>Acrospermales</taxon>
        <taxon>Acrospermaceae</taxon>
        <taxon>Pseudovirgaria</taxon>
    </lineage>
</organism>
<dbReference type="EMBL" id="ML996599">
    <property type="protein sequence ID" value="KAF2752688.1"/>
    <property type="molecule type" value="Genomic_DNA"/>
</dbReference>
<gene>
    <name evidence="1" type="ORF">EJ05DRAFT_268084</name>
</gene>
<dbReference type="RefSeq" id="XP_033595139.1">
    <property type="nucleotide sequence ID" value="XM_033740326.1"/>
</dbReference>
<protein>
    <submittedName>
        <fullName evidence="1">Uncharacterized protein</fullName>
    </submittedName>
</protein>
<accession>A0A6A6VPW2</accession>
<evidence type="ECO:0000313" key="2">
    <source>
        <dbReference type="Proteomes" id="UP000799437"/>
    </source>
</evidence>
<dbReference type="GeneID" id="54481380"/>